<organism evidence="1 2">
    <name type="scientific">Caerostris extrusa</name>
    <name type="common">Bark spider</name>
    <name type="synonym">Caerostris bankana</name>
    <dbReference type="NCBI Taxonomy" id="172846"/>
    <lineage>
        <taxon>Eukaryota</taxon>
        <taxon>Metazoa</taxon>
        <taxon>Ecdysozoa</taxon>
        <taxon>Arthropoda</taxon>
        <taxon>Chelicerata</taxon>
        <taxon>Arachnida</taxon>
        <taxon>Araneae</taxon>
        <taxon>Araneomorphae</taxon>
        <taxon>Entelegynae</taxon>
        <taxon>Araneoidea</taxon>
        <taxon>Araneidae</taxon>
        <taxon>Caerostris</taxon>
    </lineage>
</organism>
<evidence type="ECO:0000313" key="2">
    <source>
        <dbReference type="Proteomes" id="UP001054945"/>
    </source>
</evidence>
<protein>
    <recommendedName>
        <fullName evidence="3">Secreted protein</fullName>
    </recommendedName>
</protein>
<name>A0AAV4T838_CAEEX</name>
<dbReference type="Proteomes" id="UP001054945">
    <property type="component" value="Unassembled WGS sequence"/>
</dbReference>
<evidence type="ECO:0000313" key="1">
    <source>
        <dbReference type="EMBL" id="GIY41661.1"/>
    </source>
</evidence>
<gene>
    <name evidence="1" type="ORF">CEXT_164711</name>
</gene>
<accession>A0AAV4T838</accession>
<keyword evidence="2" id="KW-1185">Reference proteome</keyword>
<reference evidence="1 2" key="1">
    <citation type="submission" date="2021-06" db="EMBL/GenBank/DDBJ databases">
        <title>Caerostris extrusa draft genome.</title>
        <authorList>
            <person name="Kono N."/>
            <person name="Arakawa K."/>
        </authorList>
    </citation>
    <scope>NUCLEOTIDE SEQUENCE [LARGE SCALE GENOMIC DNA]</scope>
</reference>
<dbReference type="EMBL" id="BPLR01010738">
    <property type="protein sequence ID" value="GIY41661.1"/>
    <property type="molecule type" value="Genomic_DNA"/>
</dbReference>
<sequence length="90" mass="10245">MFTLSARASVRHSGGATRNVRKLFICLFRFLRHKWKRRCLPFFVCTLGLRPTCSTKGILDIDLFLSAPQKCFAPPWHCTTLKGFLSLSGI</sequence>
<comment type="caution">
    <text evidence="1">The sequence shown here is derived from an EMBL/GenBank/DDBJ whole genome shotgun (WGS) entry which is preliminary data.</text>
</comment>
<evidence type="ECO:0008006" key="3">
    <source>
        <dbReference type="Google" id="ProtNLM"/>
    </source>
</evidence>
<proteinExistence type="predicted"/>
<dbReference type="AlphaFoldDB" id="A0AAV4T838"/>